<feature type="compositionally biased region" description="Low complexity" evidence="1">
    <location>
        <begin position="624"/>
        <end position="649"/>
    </location>
</feature>
<evidence type="ECO:0000313" key="4">
    <source>
        <dbReference type="Proteomes" id="UP000670092"/>
    </source>
</evidence>
<dbReference type="PANTHER" id="PTHR42899:SF1">
    <property type="entry name" value="SPERMATOGENESIS-ASSOCIATED PROTEIN 20"/>
    <property type="match status" value="1"/>
</dbReference>
<dbReference type="InterPro" id="IPR004879">
    <property type="entry name" value="Ssp411-like_TRX"/>
</dbReference>
<feature type="domain" description="Spermatogenesis-associated protein 20-like TRX" evidence="2">
    <location>
        <begin position="55"/>
        <end position="224"/>
    </location>
</feature>
<name>A0A8H7Z1H3_AJECA</name>
<dbReference type="InterPro" id="IPR008928">
    <property type="entry name" value="6-hairpin_glycosidase_sf"/>
</dbReference>
<dbReference type="EMBL" id="JAEVHI010000002">
    <property type="protein sequence ID" value="KAG5299413.1"/>
    <property type="molecule type" value="Genomic_DNA"/>
</dbReference>
<dbReference type="InterPro" id="IPR024705">
    <property type="entry name" value="Ssp411"/>
</dbReference>
<dbReference type="VEuPathDB" id="FungiDB:I7I52_09718"/>
<dbReference type="Proteomes" id="UP000670092">
    <property type="component" value="Unassembled WGS sequence"/>
</dbReference>
<dbReference type="InterPro" id="IPR036249">
    <property type="entry name" value="Thioredoxin-like_sf"/>
</dbReference>
<evidence type="ECO:0000256" key="1">
    <source>
        <dbReference type="SAM" id="MobiDB-lite"/>
    </source>
</evidence>
<reference evidence="3 4" key="1">
    <citation type="submission" date="2021-01" db="EMBL/GenBank/DDBJ databases">
        <title>Chromosome-level genome assembly of a human fungal pathogen reveals clustering of transcriptionally co-regulated genes.</title>
        <authorList>
            <person name="Voorhies M."/>
            <person name="Cohen S."/>
            <person name="Shea T.P."/>
            <person name="Petrus S."/>
            <person name="Munoz J.F."/>
            <person name="Poplawski S."/>
            <person name="Goldman W.E."/>
            <person name="Michael T."/>
            <person name="Cuomo C.A."/>
            <person name="Sil A."/>
            <person name="Beyhan S."/>
        </authorList>
    </citation>
    <scope>NUCLEOTIDE SEQUENCE [LARGE SCALE GENOMIC DNA]</scope>
    <source>
        <strain evidence="3 4">G184AR</strain>
    </source>
</reference>
<dbReference type="Pfam" id="PF03190">
    <property type="entry name" value="Thioredox_DsbH"/>
    <property type="match status" value="1"/>
</dbReference>
<dbReference type="PANTHER" id="PTHR42899">
    <property type="entry name" value="SPERMATOGENESIS-ASSOCIATED PROTEIN 20"/>
    <property type="match status" value="1"/>
</dbReference>
<organism evidence="3 4">
    <name type="scientific">Ajellomyces capsulatus</name>
    <name type="common">Darling's disease fungus</name>
    <name type="synonym">Histoplasma capsulatum</name>
    <dbReference type="NCBI Taxonomy" id="5037"/>
    <lineage>
        <taxon>Eukaryota</taxon>
        <taxon>Fungi</taxon>
        <taxon>Dikarya</taxon>
        <taxon>Ascomycota</taxon>
        <taxon>Pezizomycotina</taxon>
        <taxon>Eurotiomycetes</taxon>
        <taxon>Eurotiomycetidae</taxon>
        <taxon>Onygenales</taxon>
        <taxon>Ajellomycetaceae</taxon>
        <taxon>Histoplasma</taxon>
    </lineage>
</organism>
<dbReference type="OrthoDB" id="1923667at2759"/>
<dbReference type="AlphaFoldDB" id="A0A8H7Z1H3"/>
<evidence type="ECO:0000259" key="2">
    <source>
        <dbReference type="Pfam" id="PF03190"/>
    </source>
</evidence>
<feature type="region of interest" description="Disordered" evidence="1">
    <location>
        <begin position="624"/>
        <end position="652"/>
    </location>
</feature>
<sequence length="863" mass="95141">MIYKSVFAAARINIYRIARPSFIRNFGASSNMASLSKRQETESAIATGTSHELVNRLNQSKSPYVRGHMNNPVAWQMWDAEAIALAKKLNRMVFLSIGYSACHWCHVMEKESFMSPEVAAILNKAFIPIKLDREERPDIDDVYMNYVQATTGSGGWPLNVFLTPDLEPVFGGTYWPGPHSSASSTLGGEGQVTFIDILEKLRDVWQTQQLRCRESAKDITRQLQEFAEEGTYSKLRGAGADEEEDLEVELLEEAYKHFASRYDPVNGGFSRAPKFPTPANLSFLVNLSRFPSAVADIVGYEECAHALEMAIKTLISISRGGIHDHIGHGFARYSVTTDWSLPHFEKMLYDQAQLLGVYTDAFDSAHDPELLGAMYDIAAYITSPPVLSPTGGFHSSEDADSLPTPSDTDKREGAFYVWTHKEFKQILGQRDADVCARHWGVLPDGNVERVNDPHDEFINQNVLNIQTTPGKLAKEFGLSEEEVVRIIKASTEKLREYRESKRVRPALDDKIIVAWNGLAIGALAKCSVVLDNVDRIKAQEFRLAAENAAKFIRQSLFDPASGQLWRIYRGEERGDTPGFADDYAYLISGLIDLYEATFDDSYLQFAEQLQRYLNIYFLAPGPTATPSPTTTTSTSTSTSIDTTTPQSSSAGYYTTPSTLHQTPTHPAPLFRLKAGTDASTPSPNGVIARNLLRLSTLLEDDTYRRLARDTVSAFAVEVMQHPFLFVGLLDAVVGLEVGVKGVVGVIGQNDDVGLGEDEREAAREGDAGVENVEEGLRATTGASPLAAREAVIRRARAEAGSAASTSTAVVSIIDVRTTGDTTVSESAQKSNWLRTRNLLLRDIRPGKNYLLVCEAGTCRVIDI</sequence>
<dbReference type="CDD" id="cd02955">
    <property type="entry name" value="SSP411"/>
    <property type="match status" value="1"/>
</dbReference>
<dbReference type="Gene3D" id="1.50.10.10">
    <property type="match status" value="1"/>
</dbReference>
<dbReference type="GO" id="GO:0003824">
    <property type="term" value="F:catalytic activity"/>
    <property type="evidence" value="ECO:0007669"/>
    <property type="project" value="UniProtKB-ARBA"/>
</dbReference>
<evidence type="ECO:0000313" key="3">
    <source>
        <dbReference type="EMBL" id="KAG5299413.1"/>
    </source>
</evidence>
<dbReference type="SUPFAM" id="SSF52833">
    <property type="entry name" value="Thioredoxin-like"/>
    <property type="match status" value="1"/>
</dbReference>
<dbReference type="InterPro" id="IPR012341">
    <property type="entry name" value="6hp_glycosidase-like_sf"/>
</dbReference>
<protein>
    <submittedName>
        <fullName evidence="3">DUF255 domain-containing protein</fullName>
    </submittedName>
</protein>
<dbReference type="Gene3D" id="3.40.30.10">
    <property type="entry name" value="Glutaredoxin"/>
    <property type="match status" value="1"/>
</dbReference>
<comment type="caution">
    <text evidence="3">The sequence shown here is derived from an EMBL/GenBank/DDBJ whole genome shotgun (WGS) entry which is preliminary data.</text>
</comment>
<dbReference type="GO" id="GO:0005975">
    <property type="term" value="P:carbohydrate metabolic process"/>
    <property type="evidence" value="ECO:0007669"/>
    <property type="project" value="InterPro"/>
</dbReference>
<gene>
    <name evidence="3" type="ORF">I7I52_09718</name>
</gene>
<dbReference type="SUPFAM" id="SSF48208">
    <property type="entry name" value="Six-hairpin glycosidases"/>
    <property type="match status" value="1"/>
</dbReference>
<proteinExistence type="predicted"/>
<accession>A0A8H7Z1H3</accession>